<feature type="compositionally biased region" description="Low complexity" evidence="1">
    <location>
        <begin position="701"/>
        <end position="717"/>
    </location>
</feature>
<dbReference type="EMBL" id="MT732432">
    <property type="protein sequence ID" value="QQV89719.1"/>
    <property type="molecule type" value="Genomic_DNA"/>
</dbReference>
<gene>
    <name evidence="2" type="ORF">Calle1_11</name>
</gene>
<keyword evidence="3" id="KW-1185">Reference proteome</keyword>
<evidence type="ECO:0000313" key="2">
    <source>
        <dbReference type="EMBL" id="QQV89719.1"/>
    </source>
</evidence>
<reference evidence="2 3" key="1">
    <citation type="submission" date="2020-07" db="EMBL/GenBank/DDBJ databases">
        <title>Highly diverse flavobacterial phages as mortality factor during North Sea spring blooms.</title>
        <authorList>
            <person name="Bartlau N."/>
            <person name="Wichels A."/>
            <person name="Krohne G."/>
            <person name="Adriaenssens E.M."/>
            <person name="Heins A."/>
            <person name="Fuchs B.M."/>
            <person name="Amann R."/>
            <person name="Moraru C."/>
        </authorList>
    </citation>
    <scope>NUCLEOTIDE SEQUENCE [LARGE SCALE GENOMIC DNA]</scope>
</reference>
<protein>
    <submittedName>
        <fullName evidence="2">Portal protein</fullName>
    </submittedName>
</protein>
<evidence type="ECO:0000256" key="1">
    <source>
        <dbReference type="SAM" id="MobiDB-lite"/>
    </source>
</evidence>
<organism evidence="2 3">
    <name type="scientific">Cellulophaga phage Calle_1</name>
    <dbReference type="NCBI Taxonomy" id="2745643"/>
    <lineage>
        <taxon>Viruses</taxon>
        <taxon>Duplodnaviria</taxon>
        <taxon>Heunggongvirae</taxon>
        <taxon>Uroviricota</taxon>
        <taxon>Caudoviricetes</taxon>
        <taxon>Pervagoviridae</taxon>
        <taxon>Callevirus</taxon>
        <taxon>Callevirus Calle</taxon>
    </lineage>
</organism>
<feature type="region of interest" description="Disordered" evidence="1">
    <location>
        <begin position="1"/>
        <end position="26"/>
    </location>
</feature>
<feature type="region of interest" description="Disordered" evidence="1">
    <location>
        <begin position="777"/>
        <end position="828"/>
    </location>
</feature>
<feature type="compositionally biased region" description="Basic and acidic residues" evidence="1">
    <location>
        <begin position="777"/>
        <end position="786"/>
    </location>
</feature>
<accession>A0A8E4ZK44</accession>
<evidence type="ECO:0000313" key="3">
    <source>
        <dbReference type="Proteomes" id="UP000693797"/>
    </source>
</evidence>
<feature type="compositionally biased region" description="Basic and acidic residues" evidence="1">
    <location>
        <begin position="795"/>
        <end position="804"/>
    </location>
</feature>
<name>A0A8E4ZK44_9CAUD</name>
<feature type="region of interest" description="Disordered" evidence="1">
    <location>
        <begin position="697"/>
        <end position="717"/>
    </location>
</feature>
<proteinExistence type="predicted"/>
<dbReference type="Proteomes" id="UP000693797">
    <property type="component" value="Segment"/>
</dbReference>
<sequence>MNNKSKSLKMAAHRTQPDPFASSEEKGSEEYGLKFGKLIEHEWFFIKSGGTDSQFYDKQAKFHELRKYARGEHDTGLTKKLISDGVDGESYTNYDWRPIQILPKFIKLVVNQMLERLYEIDAQAVDGISQGLRDEYKDILQKNMVAKPMLEDAKNLLGIDLSPEGIGEIPDSNEELDLHMNLNYKPAIEVAIEQALKYTLELNEYDETQKMMLKDLTEIGVAAMHHRTDPTKGIVAEYRDPADMVWSYPTRSNFENVYYYGSARRLTLNEVQRLSGKKFSQDELKKYANVSKEWGAYNKISNEFWYRGEDLTNYQVDVLDFTFKTTKVTKYKKKYKKNGGFSIIEKPSDYIKPQSILDKEEKQGFKEYDILENVDEVWYEGSLVIGTDLLFNYGECTNMLRPEGYINNKVMSNYVVYAPELYQGRIQSLVGRVTQYIDQLQQIQVKIQQFIAKAKPNGIWIDVDGLQELDMGEGNTFGPLDLIRYYDETGNLLGTSKLADGNYNNGAMPIKELSNGGMAGLEQLMNSYNFHLNLFREAIGIGQGADGTLPDPRTSNGALEAQQNKSNVATRYILDSQLKITQYLANGLSLRLKDIFKYSNLKKAYINSIGKVNVDVLKSIQNLHLHDFGITIKLKPDAQDRAMLENNIQAEIAAGGLSTVDGIDIRRIGNITLANEMLKIRKKKNIEENHKRELEKIEANGEASAKGAQAAAEAKQSEMSMEFDFKKQILLLERESAELKTNGELEAKRLLMSDEYFYQTGIQVELDKNTKNLEKYKEDRKDERTKIQATQQSKIKSEQSKEGGGEAIDFRSGNTSITGDLGMDDFTA</sequence>